<feature type="region of interest" description="Disordered" evidence="1">
    <location>
        <begin position="1"/>
        <end position="35"/>
    </location>
</feature>
<dbReference type="STRING" id="76114.ebA5572"/>
<dbReference type="AlphaFoldDB" id="Q5P065"/>
<dbReference type="Proteomes" id="UP000006552">
    <property type="component" value="Chromosome"/>
</dbReference>
<evidence type="ECO:0000313" key="3">
    <source>
        <dbReference type="Proteomes" id="UP000006552"/>
    </source>
</evidence>
<name>Q5P065_AROAE</name>
<reference evidence="2 3" key="1">
    <citation type="journal article" date="2005" name="Arch. Microbiol.">
        <title>The genome sequence of an anaerobic aromatic-degrading denitrifying bacterium, strain EbN1.</title>
        <authorList>
            <person name="Rabus R."/>
            <person name="Kube M."/>
            <person name="Heider J."/>
            <person name="Beck A."/>
            <person name="Heitmann K."/>
            <person name="Widdel F."/>
            <person name="Reinhardt R."/>
        </authorList>
    </citation>
    <scope>NUCLEOTIDE SEQUENCE [LARGE SCALE GENOMIC DNA]</scope>
    <source>
        <strain evidence="2 3">EbN1</strain>
    </source>
</reference>
<protein>
    <submittedName>
        <fullName evidence="2">Uncharacterized protein</fullName>
    </submittedName>
</protein>
<dbReference type="EMBL" id="CR555306">
    <property type="protein sequence ID" value="CAI09299.1"/>
    <property type="molecule type" value="Genomic_DNA"/>
</dbReference>
<organism evidence="2 3">
    <name type="scientific">Aromatoleum aromaticum (strain DSM 19018 / LMG 30748 / EbN1)</name>
    <name type="common">Azoarcus sp. (strain EbN1)</name>
    <dbReference type="NCBI Taxonomy" id="76114"/>
    <lineage>
        <taxon>Bacteria</taxon>
        <taxon>Pseudomonadati</taxon>
        <taxon>Pseudomonadota</taxon>
        <taxon>Betaproteobacteria</taxon>
        <taxon>Rhodocyclales</taxon>
        <taxon>Rhodocyclaceae</taxon>
        <taxon>Aromatoleum</taxon>
    </lineage>
</organism>
<dbReference type="HOGENOM" id="CLU_2566410_0_0_4"/>
<accession>Q5P065</accession>
<feature type="compositionally biased region" description="Polar residues" evidence="1">
    <location>
        <begin position="1"/>
        <end position="13"/>
    </location>
</feature>
<keyword evidence="3" id="KW-1185">Reference proteome</keyword>
<evidence type="ECO:0000256" key="1">
    <source>
        <dbReference type="SAM" id="MobiDB-lite"/>
    </source>
</evidence>
<dbReference type="KEGG" id="eba:ebA5572"/>
<evidence type="ECO:0000313" key="2">
    <source>
        <dbReference type="EMBL" id="CAI09299.1"/>
    </source>
</evidence>
<sequence length="81" mass="8912">MTGRSASCSSTSGCADPVRARRNPRRAAARDPRAPAAHFARLRPERSAPAVPRPAQPSRIFTGIVILRSDHEVYESEWTDL</sequence>
<proteinExistence type="predicted"/>
<gene>
    <name evidence="2" type="ORF">ebA5572</name>
</gene>